<proteinExistence type="predicted"/>
<dbReference type="EMBL" id="MCYL01000024">
    <property type="protein sequence ID" value="PML55057.1"/>
    <property type="molecule type" value="Genomic_DNA"/>
</dbReference>
<comment type="caution">
    <text evidence="1">The sequence shown here is derived from an EMBL/GenBank/DDBJ whole genome shotgun (WGS) entry which is preliminary data.</text>
</comment>
<evidence type="ECO:0000313" key="1">
    <source>
        <dbReference type="EMBL" id="PML55057.1"/>
    </source>
</evidence>
<dbReference type="Proteomes" id="UP000235746">
    <property type="component" value="Unassembled WGS sequence"/>
</dbReference>
<reference evidence="2" key="1">
    <citation type="submission" date="2016-07" db="EMBL/GenBank/DDBJ databases">
        <title>Nontailed viruses are major unrecognized killers of bacteria in the ocean.</title>
        <authorList>
            <person name="Kauffman K."/>
            <person name="Hussain F."/>
            <person name="Yang J."/>
            <person name="Arevalo P."/>
            <person name="Brown J."/>
            <person name="Cutler M."/>
            <person name="Kelly L."/>
            <person name="Polz M.F."/>
        </authorList>
    </citation>
    <scope>NUCLEOTIDE SEQUENCE [LARGE SCALE GENOMIC DNA]</scope>
    <source>
        <strain evidence="2">10N.261.51.B8</strain>
    </source>
</reference>
<protein>
    <submittedName>
        <fullName evidence="1">Uncharacterized protein</fullName>
    </submittedName>
</protein>
<gene>
    <name evidence="1" type="ORF">BCT74_06920</name>
</gene>
<evidence type="ECO:0000313" key="2">
    <source>
        <dbReference type="Proteomes" id="UP000235746"/>
    </source>
</evidence>
<sequence length="75" mass="8396">MKDPIFTMVAVQNAPGSTTKMNSYIDGLCTWFHSDGQICEVANYAMGMMHGENVVYNVDGTIKLYSFYEFGRKVA</sequence>
<organism evidence="1 2">
    <name type="scientific">Vibrio lentus</name>
    <dbReference type="NCBI Taxonomy" id="136468"/>
    <lineage>
        <taxon>Bacteria</taxon>
        <taxon>Pseudomonadati</taxon>
        <taxon>Pseudomonadota</taxon>
        <taxon>Gammaproteobacteria</taxon>
        <taxon>Vibrionales</taxon>
        <taxon>Vibrionaceae</taxon>
        <taxon>Vibrio</taxon>
    </lineage>
</organism>
<name>A0A2N7IDK9_9VIBR</name>
<dbReference type="Gene3D" id="2.20.110.10">
    <property type="entry name" value="Histone H3 K4-specific methyltransferase SET7/9 N-terminal domain"/>
    <property type="match status" value="1"/>
</dbReference>
<accession>A0A2N7IDK9</accession>
<dbReference type="AlphaFoldDB" id="A0A2N7IDK9"/>
<dbReference type="SUPFAM" id="SSF82185">
    <property type="entry name" value="Histone H3 K4-specific methyltransferase SET7/9 N-terminal domain"/>
    <property type="match status" value="1"/>
</dbReference>